<organism evidence="6 7">
    <name type="scientific">Prunus dulcis</name>
    <name type="common">Almond</name>
    <name type="synonym">Amygdalus dulcis</name>
    <dbReference type="NCBI Taxonomy" id="3755"/>
    <lineage>
        <taxon>Eukaryota</taxon>
        <taxon>Viridiplantae</taxon>
        <taxon>Streptophyta</taxon>
        <taxon>Embryophyta</taxon>
        <taxon>Tracheophyta</taxon>
        <taxon>Spermatophyta</taxon>
        <taxon>Magnoliopsida</taxon>
        <taxon>eudicotyledons</taxon>
        <taxon>Gunneridae</taxon>
        <taxon>Pentapetalae</taxon>
        <taxon>rosids</taxon>
        <taxon>fabids</taxon>
        <taxon>Rosales</taxon>
        <taxon>Rosaceae</taxon>
        <taxon>Amygdaloideae</taxon>
        <taxon>Amygdaleae</taxon>
        <taxon>Prunus</taxon>
    </lineage>
</organism>
<evidence type="ECO:0000313" key="8">
    <source>
        <dbReference type="Proteomes" id="UP001054821"/>
    </source>
</evidence>
<dbReference type="PANTHER" id="PTHR31174">
    <property type="entry name" value="SEED MATURATION FAMILY PROTEIN"/>
    <property type="match status" value="1"/>
</dbReference>
<feature type="domain" description="SMP" evidence="4">
    <location>
        <begin position="20"/>
        <end position="74"/>
    </location>
</feature>
<reference evidence="6" key="1">
    <citation type="submission" date="2019-07" db="EMBL/GenBank/DDBJ databases">
        <authorList>
            <person name="Alioto T."/>
            <person name="Alioto T."/>
            <person name="Gomez Garrido J."/>
        </authorList>
    </citation>
    <scope>NUCLEOTIDE SEQUENCE</scope>
</reference>
<dbReference type="InterPro" id="IPR007011">
    <property type="entry name" value="LEA_SMP_dom"/>
</dbReference>
<dbReference type="Pfam" id="PF04927">
    <property type="entry name" value="SMP"/>
    <property type="match status" value="3"/>
</dbReference>
<dbReference type="Gramene" id="VVA13939">
    <property type="protein sequence ID" value="VVA13939"/>
    <property type="gene ID" value="Prudul26B019909"/>
</dbReference>
<comment type="similarity">
    <text evidence="1">Belongs to the LEA type SMP family.</text>
</comment>
<evidence type="ECO:0000313" key="7">
    <source>
        <dbReference type="Proteomes" id="UP000327085"/>
    </source>
</evidence>
<reference evidence="5 8" key="3">
    <citation type="journal article" date="2022" name="G3 (Bethesda)">
        <title>Whole-genome sequence and methylome profiling of the almond [Prunus dulcis (Mill.) D.A. Webb] cultivar 'Nonpareil'.</title>
        <authorList>
            <person name="D'Amico-Willman K.M."/>
            <person name="Ouma W.Z."/>
            <person name="Meulia T."/>
            <person name="Sideli G.M."/>
            <person name="Gradziel T.M."/>
            <person name="Fresnedo-Ramirez J."/>
        </authorList>
    </citation>
    <scope>NUCLEOTIDE SEQUENCE [LARGE SCALE GENOMIC DNA]</scope>
    <source>
        <strain evidence="5">Clone GOH B32 T37-40</strain>
    </source>
</reference>
<feature type="region of interest" description="Disordered" evidence="3">
    <location>
        <begin position="1"/>
        <end position="23"/>
    </location>
</feature>
<dbReference type="OMA" id="RNKPDMR"/>
<reference evidence="7" key="2">
    <citation type="journal article" date="2020" name="Plant J.">
        <title>Transposons played a major role in the diversification between the closely related almond and peach genomes: results from the almond genome sequence.</title>
        <authorList>
            <person name="Alioto T."/>
            <person name="Alexiou K.G."/>
            <person name="Bardil A."/>
            <person name="Barteri F."/>
            <person name="Castanera R."/>
            <person name="Cruz F."/>
            <person name="Dhingra A."/>
            <person name="Duval H."/>
            <person name="Fernandez I Marti A."/>
            <person name="Frias L."/>
            <person name="Galan B."/>
            <person name="Garcia J.L."/>
            <person name="Howad W."/>
            <person name="Gomez-Garrido J."/>
            <person name="Gut M."/>
            <person name="Julca I."/>
            <person name="Morata J."/>
            <person name="Puigdomenech P."/>
            <person name="Ribeca P."/>
            <person name="Rubio Cabetas M.J."/>
            <person name="Vlasova A."/>
            <person name="Wirthensohn M."/>
            <person name="Garcia-Mas J."/>
            <person name="Gabaldon T."/>
            <person name="Casacuberta J.M."/>
            <person name="Arus P."/>
        </authorList>
    </citation>
    <scope>NUCLEOTIDE SEQUENCE [LARGE SCALE GENOMIC DNA]</scope>
    <source>
        <strain evidence="7">cv. Texas</strain>
    </source>
</reference>
<dbReference type="InParanoid" id="A0A5E4EG48"/>
<feature type="compositionally biased region" description="Basic and acidic residues" evidence="3">
    <location>
        <begin position="1"/>
        <end position="11"/>
    </location>
</feature>
<evidence type="ECO:0000313" key="6">
    <source>
        <dbReference type="EMBL" id="VVA13939.1"/>
    </source>
</evidence>
<dbReference type="PANTHER" id="PTHR31174:SF31">
    <property type="entry name" value="LATE EMBRYOGENESIS ABUNDANT PROTEIN 3"/>
    <property type="match status" value="1"/>
</dbReference>
<dbReference type="EMBL" id="JAJFAZ020000008">
    <property type="protein sequence ID" value="KAI5315949.1"/>
    <property type="molecule type" value="Genomic_DNA"/>
</dbReference>
<dbReference type="Proteomes" id="UP001054821">
    <property type="component" value="Chromosome 8"/>
</dbReference>
<sequence length="259" mass="26812">MSQEQPRRRPDQSPGQEPLKYGDVFNVSGELASRPVAPGDAATAQAAENLVLGETQRGGPAAVMQSAATYNERARLVGHRDATKVAREEGVSVTEGINPDGNRVVTEHVGGQVVAQYVEPPLPMGSPGGALDRDAITIGEALEATALSAGDKPIDKSDAAAIQAAEMKATGRTEIDPGGVAAMAQYAASVNPRDVNKKKLGDVLQDATQKLPADKVVTREDAKAVIGAEIRNSPTMSTTRGGVAESLAAAARLNQNTGK</sequence>
<evidence type="ECO:0000313" key="5">
    <source>
        <dbReference type="EMBL" id="KAI5315949.1"/>
    </source>
</evidence>
<protein>
    <submittedName>
        <fullName evidence="6">PREDICTED: late</fullName>
    </submittedName>
</protein>
<evidence type="ECO:0000259" key="4">
    <source>
        <dbReference type="Pfam" id="PF04927"/>
    </source>
</evidence>
<evidence type="ECO:0000256" key="1">
    <source>
        <dbReference type="ARBA" id="ARBA00010733"/>
    </source>
</evidence>
<evidence type="ECO:0000256" key="3">
    <source>
        <dbReference type="SAM" id="MobiDB-lite"/>
    </source>
</evidence>
<dbReference type="EMBL" id="CABIKO010000009">
    <property type="protein sequence ID" value="VVA13939.1"/>
    <property type="molecule type" value="Genomic_DNA"/>
</dbReference>
<proteinExistence type="inferred from homology"/>
<dbReference type="Proteomes" id="UP000327085">
    <property type="component" value="Chromosome 8"/>
</dbReference>
<dbReference type="AlphaFoldDB" id="A0A5E4EG48"/>
<keyword evidence="2" id="KW-0677">Repeat</keyword>
<keyword evidence="8" id="KW-1185">Reference proteome</keyword>
<gene>
    <name evidence="6" type="ORF">ALMOND_2B019909</name>
    <name evidence="5" type="ORF">L3X38_045125</name>
</gene>
<feature type="domain" description="SMP" evidence="4">
    <location>
        <begin position="136"/>
        <end position="193"/>
    </location>
</feature>
<accession>A0A5E4EG48</accession>
<evidence type="ECO:0000256" key="2">
    <source>
        <dbReference type="ARBA" id="ARBA00022737"/>
    </source>
</evidence>
<name>A0A5E4EG48_PRUDU</name>
<feature type="domain" description="SMP" evidence="4">
    <location>
        <begin position="199"/>
        <end position="256"/>
    </location>
</feature>
<dbReference type="InterPro" id="IPR042971">
    <property type="entry name" value="LEA_SMP"/>
</dbReference>